<accession>A0AAE9C7Y2</accession>
<keyword evidence="2" id="KW-1185">Reference proteome</keyword>
<reference evidence="1" key="1">
    <citation type="journal article" date="2022" name="Curr. Microbiol.">
        <title>Isolation, Characterization, and Comparative Genomic Analysis of vB_Pd_C23, a Novel Bacteriophage of Pantoea dispersa.</title>
        <authorList>
            <person name="Grami E."/>
            <person name="Laadouze I."/>
            <person name="Ben Tiba S."/>
            <person name="Hafiane A."/>
            <person name="Sealey K.S."/>
            <person name="Saidi N."/>
        </authorList>
    </citation>
    <scope>NUCLEOTIDE SEQUENCE</scope>
</reference>
<evidence type="ECO:0000313" key="1">
    <source>
        <dbReference type="EMBL" id="UGC97768.1"/>
    </source>
</evidence>
<dbReference type="EMBL" id="OL396571">
    <property type="protein sequence ID" value="UGC97768.1"/>
    <property type="molecule type" value="Genomic_DNA"/>
</dbReference>
<proteinExistence type="predicted"/>
<gene>
    <name evidence="1" type="ORF">pdc_055</name>
</gene>
<sequence>MEKLIVGKLIDVEISENQAGGHSLLVSNKNGGERIAGAKVSGCETVLTFTVDADMLIAAISQNTYEKGE</sequence>
<protein>
    <submittedName>
        <fullName evidence="1">Uncharacterized protein</fullName>
    </submittedName>
</protein>
<name>A0AAE9C7Y2_9CAUD</name>
<evidence type="ECO:0000313" key="2">
    <source>
        <dbReference type="Proteomes" id="UP000828384"/>
    </source>
</evidence>
<organism evidence="1 2">
    <name type="scientific">Pantoea phage PdC23</name>
    <dbReference type="NCBI Taxonomy" id="2894356"/>
    <lineage>
        <taxon>Viruses</taxon>
        <taxon>Duplodnaviria</taxon>
        <taxon>Heunggongvirae</taxon>
        <taxon>Uroviricota</taxon>
        <taxon>Caudoviricetes</taxon>
        <taxon>Felixviridae</taxon>
        <taxon>Certevirus</taxon>
        <taxon>Certevirus C23</taxon>
    </lineage>
</organism>
<dbReference type="Proteomes" id="UP000828384">
    <property type="component" value="Segment"/>
</dbReference>